<name>A0A6D2J691_9BRAS</name>
<comment type="caution">
    <text evidence="2">The sequence shown here is derived from an EMBL/GenBank/DDBJ whole genome shotgun (WGS) entry which is preliminary data.</text>
</comment>
<protein>
    <submittedName>
        <fullName evidence="2">Uncharacterized protein</fullName>
    </submittedName>
</protein>
<accession>A0A6D2J691</accession>
<dbReference type="Proteomes" id="UP000467841">
    <property type="component" value="Unassembled WGS sequence"/>
</dbReference>
<dbReference type="OrthoDB" id="167398at2759"/>
<gene>
    <name evidence="2" type="ORF">MERR_LOCUS24281</name>
</gene>
<evidence type="ECO:0000313" key="3">
    <source>
        <dbReference type="Proteomes" id="UP000467841"/>
    </source>
</evidence>
<evidence type="ECO:0000256" key="1">
    <source>
        <dbReference type="SAM" id="MobiDB-lite"/>
    </source>
</evidence>
<reference evidence="2" key="1">
    <citation type="submission" date="2020-01" db="EMBL/GenBank/DDBJ databases">
        <authorList>
            <person name="Mishra B."/>
        </authorList>
    </citation>
    <scope>NUCLEOTIDE SEQUENCE [LARGE SCALE GENOMIC DNA]</scope>
</reference>
<sequence length="333" mass="36947">MEGIRDGESKNLLSQKLRVSQKNNLGERFYRGMKYFVVDNWKSMVMALWIRAIVGLFTWKVIDYRRRSAYQAMENCVCIAKGAAETLIETPSLGSGQKPRQLMVLDESRTNNSAPTGAAPTKANNSAPIGAAHTGAPRTESEPDLVDLNPDAPAVAPASINKTTGAPAPTGRATVAYASTAQTRSSNANPSTDNSVRGNPFTWVRAEGRSEDHMHFNWPWRPRSNLFGQTRTDPNETTEIRRMLDLLLEKAQNQEAAVQALIQTSIEAQLANIRATVERTTPPSLHRSTNFEQRTEPERTLIQGTRLRFSPVSEHLTLPELTTILVDDPRLQI</sequence>
<keyword evidence="3" id="KW-1185">Reference proteome</keyword>
<organism evidence="2 3">
    <name type="scientific">Microthlaspi erraticum</name>
    <dbReference type="NCBI Taxonomy" id="1685480"/>
    <lineage>
        <taxon>Eukaryota</taxon>
        <taxon>Viridiplantae</taxon>
        <taxon>Streptophyta</taxon>
        <taxon>Embryophyta</taxon>
        <taxon>Tracheophyta</taxon>
        <taxon>Spermatophyta</taxon>
        <taxon>Magnoliopsida</taxon>
        <taxon>eudicotyledons</taxon>
        <taxon>Gunneridae</taxon>
        <taxon>Pentapetalae</taxon>
        <taxon>rosids</taxon>
        <taxon>malvids</taxon>
        <taxon>Brassicales</taxon>
        <taxon>Brassicaceae</taxon>
        <taxon>Coluteocarpeae</taxon>
        <taxon>Microthlaspi</taxon>
    </lineage>
</organism>
<evidence type="ECO:0000313" key="2">
    <source>
        <dbReference type="EMBL" id="CAA7037046.1"/>
    </source>
</evidence>
<feature type="region of interest" description="Disordered" evidence="1">
    <location>
        <begin position="109"/>
        <end position="144"/>
    </location>
</feature>
<dbReference type="EMBL" id="CACVBM020001168">
    <property type="protein sequence ID" value="CAA7037046.1"/>
    <property type="molecule type" value="Genomic_DNA"/>
</dbReference>
<proteinExistence type="predicted"/>
<dbReference type="AlphaFoldDB" id="A0A6D2J691"/>